<dbReference type="AlphaFoldDB" id="A0A0F9TTN7"/>
<evidence type="ECO:0000313" key="1">
    <source>
        <dbReference type="EMBL" id="KKN84395.1"/>
    </source>
</evidence>
<protein>
    <submittedName>
        <fullName evidence="1">Uncharacterized protein</fullName>
    </submittedName>
</protein>
<organism evidence="1">
    <name type="scientific">marine sediment metagenome</name>
    <dbReference type="NCBI Taxonomy" id="412755"/>
    <lineage>
        <taxon>unclassified sequences</taxon>
        <taxon>metagenomes</taxon>
        <taxon>ecological metagenomes</taxon>
    </lineage>
</organism>
<dbReference type="EMBL" id="LAZR01000171">
    <property type="protein sequence ID" value="KKN84395.1"/>
    <property type="molecule type" value="Genomic_DNA"/>
</dbReference>
<sequence>MSRKLLPYTVVGFYIDSREQDTYVAWVQAPTVEHAIEAALREDSAREGAFVVAVFEGHVIDKAESENRV</sequence>
<reference evidence="1" key="1">
    <citation type="journal article" date="2015" name="Nature">
        <title>Complex archaea that bridge the gap between prokaryotes and eukaryotes.</title>
        <authorList>
            <person name="Spang A."/>
            <person name="Saw J.H."/>
            <person name="Jorgensen S.L."/>
            <person name="Zaremba-Niedzwiedzka K."/>
            <person name="Martijn J."/>
            <person name="Lind A.E."/>
            <person name="van Eijk R."/>
            <person name="Schleper C."/>
            <person name="Guy L."/>
            <person name="Ettema T.J."/>
        </authorList>
    </citation>
    <scope>NUCLEOTIDE SEQUENCE</scope>
</reference>
<comment type="caution">
    <text evidence="1">The sequence shown here is derived from an EMBL/GenBank/DDBJ whole genome shotgun (WGS) entry which is preliminary data.</text>
</comment>
<name>A0A0F9TTN7_9ZZZZ</name>
<gene>
    <name evidence="1" type="ORF">LCGC14_0288570</name>
</gene>
<accession>A0A0F9TTN7</accession>
<proteinExistence type="predicted"/>